<feature type="transmembrane region" description="Helical" evidence="7">
    <location>
        <begin position="227"/>
        <end position="246"/>
    </location>
</feature>
<dbReference type="InterPro" id="IPR000917">
    <property type="entry name" value="Sulfatase_N"/>
</dbReference>
<evidence type="ECO:0000256" key="7">
    <source>
        <dbReference type="SAM" id="Phobius"/>
    </source>
</evidence>
<sequence length="683" mass="78532">MIRKWTPIVLLNGLLAFLFVALFKFVIRSYSTAEFILWTEEYSKKFVLYLFIFFIAFLLTSRWQLKAYDYLKEQKPWILSVLNLLIVFIISFSLAAVINLYFQYSQILHNKELTLQWIETKQSVFFAGLLFLFFLYILIYAIIGNIYLSTALTTVVLALMGYAHYSKMSLRVEPLYPNDFKQFSHLDEVIPMVVGTFSPIYIFVFLMLIFGIWASVKFLPAIKIPKVWRVILAISSAILVFTFANFQDNFWKSYMEKSDVVISTWNPINTYNDNGFIIGFLSNFKTVTVEKPKGYSKEKVLEIAKRYTESPNTKDVPDNQRPNVVFLMNEAFWDPTRLGKAEFSEDPVKNYRELMTQYPSGNILSAAFGGATANIEFEALTGFNTTFLTAGIIPYQEIVDNKSFIPTIVSSLEVKGYKSLAIHPYNKAFYKRSRVYETFGIDKFLDMETMKNNETSGPMISDESVSNEIADHIVNSKEPMFIHAVTMQNHLPYNPGRYEENTVKISGLTEESTSPLEVYTEGVKQADEALRHLIERVEELEEPTIIVFWGDHLPVLGASRSVYKESGFADAKNEEEYERKFSETPLLIYSTSDPGNKDLGTISPAYLGPFVFDLGNLDAPPFYDFLKEVQSEIPAFKHAVKIGKDQEILKELNEKQKSLLNDYQMIQYDLLVGKQYSKSLLFN</sequence>
<dbReference type="InterPro" id="IPR017850">
    <property type="entry name" value="Alkaline_phosphatase_core_sf"/>
</dbReference>
<protein>
    <submittedName>
        <fullName evidence="9">LTA synthase family protein</fullName>
    </submittedName>
</protein>
<gene>
    <name evidence="9" type="ORF">DYI25_15100</name>
</gene>
<evidence type="ECO:0000256" key="5">
    <source>
        <dbReference type="ARBA" id="ARBA00022989"/>
    </source>
</evidence>
<evidence type="ECO:0000313" key="9">
    <source>
        <dbReference type="EMBL" id="MBS8265752.1"/>
    </source>
</evidence>
<dbReference type="Pfam" id="PF00884">
    <property type="entry name" value="Sulfatase"/>
    <property type="match status" value="1"/>
</dbReference>
<comment type="caution">
    <text evidence="9">The sequence shown here is derived from an EMBL/GenBank/DDBJ whole genome shotgun (WGS) entry which is preliminary data.</text>
</comment>
<dbReference type="Proteomes" id="UP000761411">
    <property type="component" value="Unassembled WGS sequence"/>
</dbReference>
<comment type="subcellular location">
    <subcellularLocation>
        <location evidence="1">Cell membrane</location>
        <topology evidence="1">Multi-pass membrane protein</topology>
    </subcellularLocation>
</comment>
<dbReference type="PANTHER" id="PTHR47371">
    <property type="entry name" value="LIPOTEICHOIC ACID SYNTHASE"/>
    <property type="match status" value="1"/>
</dbReference>
<evidence type="ECO:0000256" key="6">
    <source>
        <dbReference type="ARBA" id="ARBA00023136"/>
    </source>
</evidence>
<organism evidence="9 10">
    <name type="scientific">Mesobacillus boroniphilus</name>
    <dbReference type="NCBI Taxonomy" id="308892"/>
    <lineage>
        <taxon>Bacteria</taxon>
        <taxon>Bacillati</taxon>
        <taxon>Bacillota</taxon>
        <taxon>Bacilli</taxon>
        <taxon>Bacillales</taxon>
        <taxon>Bacillaceae</taxon>
        <taxon>Mesobacillus</taxon>
    </lineage>
</organism>
<comment type="pathway">
    <text evidence="2">Cell wall biogenesis; lipoteichoic acid biosynthesis.</text>
</comment>
<evidence type="ECO:0000256" key="4">
    <source>
        <dbReference type="ARBA" id="ARBA00022692"/>
    </source>
</evidence>
<proteinExistence type="predicted"/>
<dbReference type="RefSeq" id="WP_213370345.1">
    <property type="nucleotide sequence ID" value="NZ_QTKX01000002.1"/>
</dbReference>
<evidence type="ECO:0000256" key="1">
    <source>
        <dbReference type="ARBA" id="ARBA00004651"/>
    </source>
</evidence>
<name>A0A944CMX3_9BACI</name>
<evidence type="ECO:0000256" key="2">
    <source>
        <dbReference type="ARBA" id="ARBA00004936"/>
    </source>
</evidence>
<feature type="domain" description="Sulfatase N-terminal" evidence="8">
    <location>
        <begin position="322"/>
        <end position="615"/>
    </location>
</feature>
<keyword evidence="3" id="KW-1003">Cell membrane</keyword>
<feature type="transmembrane region" description="Helical" evidence="7">
    <location>
        <begin position="77"/>
        <end position="102"/>
    </location>
</feature>
<keyword evidence="10" id="KW-1185">Reference proteome</keyword>
<accession>A0A944CMX3</accession>
<dbReference type="CDD" id="cd16015">
    <property type="entry name" value="LTA_synthase"/>
    <property type="match status" value="1"/>
</dbReference>
<dbReference type="EMBL" id="QTKX01000002">
    <property type="protein sequence ID" value="MBS8265752.1"/>
    <property type="molecule type" value="Genomic_DNA"/>
</dbReference>
<reference evidence="9 10" key="1">
    <citation type="journal article" date="2021" name="Microorganisms">
        <title>Bacterial Dimethylsulfoniopropionate Biosynthesis in the East China Sea.</title>
        <authorList>
            <person name="Liu J."/>
            <person name="Zhang Y."/>
            <person name="Liu J."/>
            <person name="Zhong H."/>
            <person name="Williams B.T."/>
            <person name="Zheng Y."/>
            <person name="Curson A.R.J."/>
            <person name="Sun C."/>
            <person name="Sun H."/>
            <person name="Song D."/>
            <person name="Wagner Mackenzie B."/>
            <person name="Bermejo Martinez A."/>
            <person name="Todd J.D."/>
            <person name="Zhang X.H."/>
        </authorList>
    </citation>
    <scope>NUCLEOTIDE SEQUENCE [LARGE SCALE GENOMIC DNA]</scope>
    <source>
        <strain evidence="9 10">ESS08</strain>
    </source>
</reference>
<keyword evidence="4 7" id="KW-0812">Transmembrane</keyword>
<dbReference type="AlphaFoldDB" id="A0A944CMX3"/>
<dbReference type="GO" id="GO:0005886">
    <property type="term" value="C:plasma membrane"/>
    <property type="evidence" value="ECO:0007669"/>
    <property type="project" value="UniProtKB-SubCell"/>
</dbReference>
<feature type="transmembrane region" description="Helical" evidence="7">
    <location>
        <begin position="7"/>
        <end position="26"/>
    </location>
</feature>
<feature type="transmembrane region" description="Helical" evidence="7">
    <location>
        <begin position="46"/>
        <end position="65"/>
    </location>
</feature>
<dbReference type="SUPFAM" id="SSF53649">
    <property type="entry name" value="Alkaline phosphatase-like"/>
    <property type="match status" value="1"/>
</dbReference>
<dbReference type="Gene3D" id="3.40.720.10">
    <property type="entry name" value="Alkaline Phosphatase, subunit A"/>
    <property type="match status" value="1"/>
</dbReference>
<evidence type="ECO:0000259" key="8">
    <source>
        <dbReference type="Pfam" id="PF00884"/>
    </source>
</evidence>
<keyword evidence="5 7" id="KW-1133">Transmembrane helix</keyword>
<keyword evidence="6 7" id="KW-0472">Membrane</keyword>
<feature type="transmembrane region" description="Helical" evidence="7">
    <location>
        <begin position="189"/>
        <end position="215"/>
    </location>
</feature>
<dbReference type="PANTHER" id="PTHR47371:SF3">
    <property type="entry name" value="PHOSPHOGLYCEROL TRANSFERASE I"/>
    <property type="match status" value="1"/>
</dbReference>
<evidence type="ECO:0000256" key="3">
    <source>
        <dbReference type="ARBA" id="ARBA00022475"/>
    </source>
</evidence>
<evidence type="ECO:0000313" key="10">
    <source>
        <dbReference type="Proteomes" id="UP000761411"/>
    </source>
</evidence>
<feature type="transmembrane region" description="Helical" evidence="7">
    <location>
        <begin position="122"/>
        <end position="139"/>
    </location>
</feature>
<dbReference type="InterPro" id="IPR050448">
    <property type="entry name" value="OpgB/LTA_synthase_biosynth"/>
</dbReference>